<dbReference type="EMBL" id="JBHSCN010000005">
    <property type="protein sequence ID" value="MFC4243815.1"/>
    <property type="molecule type" value="Genomic_DNA"/>
</dbReference>
<evidence type="ECO:0000256" key="1">
    <source>
        <dbReference type="SAM" id="MobiDB-lite"/>
    </source>
</evidence>
<reference evidence="3" key="1">
    <citation type="journal article" date="2019" name="Int. J. Syst. Evol. Microbiol.">
        <title>The Global Catalogue of Microorganisms (GCM) 10K type strain sequencing project: providing services to taxonomists for standard genome sequencing and annotation.</title>
        <authorList>
            <consortium name="The Broad Institute Genomics Platform"/>
            <consortium name="The Broad Institute Genome Sequencing Center for Infectious Disease"/>
            <person name="Wu L."/>
            <person name="Ma J."/>
        </authorList>
    </citation>
    <scope>NUCLEOTIDE SEQUENCE [LARGE SCALE GENOMIC DNA]</scope>
    <source>
        <strain evidence="3">CGMCC 1.10363</strain>
    </source>
</reference>
<dbReference type="Gene3D" id="3.60.20.40">
    <property type="match status" value="1"/>
</dbReference>
<organism evidence="2 3">
    <name type="scientific">Gryllotalpicola reticulitermitis</name>
    <dbReference type="NCBI Taxonomy" id="1184153"/>
    <lineage>
        <taxon>Bacteria</taxon>
        <taxon>Bacillati</taxon>
        <taxon>Actinomycetota</taxon>
        <taxon>Actinomycetes</taxon>
        <taxon>Micrococcales</taxon>
        <taxon>Microbacteriaceae</taxon>
        <taxon>Gryllotalpicola</taxon>
    </lineage>
</organism>
<dbReference type="Gene3D" id="1.10.246.130">
    <property type="match status" value="1"/>
</dbReference>
<dbReference type="PANTHER" id="PTHR43881">
    <property type="entry name" value="GAMMA-GLUTAMYLTRANSPEPTIDASE (AFU_ORTHOLOGUE AFUA_4G13580)"/>
    <property type="match status" value="1"/>
</dbReference>
<dbReference type="InterPro" id="IPR043138">
    <property type="entry name" value="GGT_lsub"/>
</dbReference>
<accession>A0ABV8Q8K5</accession>
<keyword evidence="3" id="KW-1185">Reference proteome</keyword>
<comment type="caution">
    <text evidence="2">The sequence shown here is derived from an EMBL/GenBank/DDBJ whole genome shotgun (WGS) entry which is preliminary data.</text>
</comment>
<gene>
    <name evidence="2" type="ORF">ACFOYW_10550</name>
</gene>
<dbReference type="InterPro" id="IPR029055">
    <property type="entry name" value="Ntn_hydrolases_N"/>
</dbReference>
<dbReference type="PANTHER" id="PTHR43881:SF1">
    <property type="entry name" value="GAMMA-GLUTAMYLTRANSPEPTIDASE (AFU_ORTHOLOGUE AFUA_4G13580)"/>
    <property type="match status" value="1"/>
</dbReference>
<dbReference type="SUPFAM" id="SSF56235">
    <property type="entry name" value="N-terminal nucleophile aminohydrolases (Ntn hydrolases)"/>
    <property type="match status" value="1"/>
</dbReference>
<dbReference type="Proteomes" id="UP001595900">
    <property type="component" value="Unassembled WGS sequence"/>
</dbReference>
<sequence length="583" mass="63372">MSIDPVWVPQTTRPEVLGTKYVVSAGHYLASAAGIRILDAGGNAFDAGVAAALCINVVQADMTNLGGVAPIAIYDAKRGVVETISGLGWWPEKVDISAFGRETGGRITGGILDVVMPAAADAWLTVLERYGTMTLAEVAAPAIELCEDGFPLHTVMDDSFKNGHWREQVLKWPSTRDIFAPGGEFPQVGDRIVQRDLGRTLRKLVEAESACEGSREDGIRAARDRFYTGDIAEMMVAFIQEEGGWLSMDDLAKFHVEVEPGVSIDYHGYQVYACDTWCQGAVVPMTLNILEGWDLSALEPGSVELIHLELEALKAAFADRERYFGDPHFTRVPMDGLLNKEYGGLWRDRLSATEAQPGMPEPGDPWPFSSLTPDHRPWTPPTAKEGPSWPDTSYLCVVDAEGNAFSATPSDGIVTGPVVPGLGFSVSGRGSQSWLDPEHPFFVTPYKRPRLTPSPGMVLKDGKLAMPYGSPGNDVQPQAMVQFLVNFIDFGMNVQAAIEAPRVATYSFPRSTDPHPYTPGFTQIEGRFEPGVAEGLRALGHDVYEWPDWAGTAGSINAIYRDAKRGVLRGGADPRRIAYAIGR</sequence>
<dbReference type="RefSeq" id="WP_390228893.1">
    <property type="nucleotide sequence ID" value="NZ_JBHSCN010000005.1"/>
</dbReference>
<protein>
    <submittedName>
        <fullName evidence="2">Gamma-glutamyltransferase family protein</fullName>
    </submittedName>
</protein>
<dbReference type="InterPro" id="IPR043137">
    <property type="entry name" value="GGT_ssub_C"/>
</dbReference>
<dbReference type="InterPro" id="IPR052896">
    <property type="entry name" value="GGT-like_enzyme"/>
</dbReference>
<evidence type="ECO:0000313" key="3">
    <source>
        <dbReference type="Proteomes" id="UP001595900"/>
    </source>
</evidence>
<proteinExistence type="predicted"/>
<name>A0ABV8Q8K5_9MICO</name>
<evidence type="ECO:0000313" key="2">
    <source>
        <dbReference type="EMBL" id="MFC4243815.1"/>
    </source>
</evidence>
<dbReference type="Pfam" id="PF01019">
    <property type="entry name" value="G_glu_transpept"/>
    <property type="match status" value="1"/>
</dbReference>
<dbReference type="PRINTS" id="PR01210">
    <property type="entry name" value="GGTRANSPTASE"/>
</dbReference>
<feature type="region of interest" description="Disordered" evidence="1">
    <location>
        <begin position="354"/>
        <end position="387"/>
    </location>
</feature>